<feature type="non-terminal residue" evidence="1">
    <location>
        <position position="118"/>
    </location>
</feature>
<dbReference type="Gene3D" id="2.60.120.260">
    <property type="entry name" value="Galactose-binding domain-like"/>
    <property type="match status" value="1"/>
</dbReference>
<evidence type="ECO:0008006" key="3">
    <source>
        <dbReference type="Google" id="ProtNLM"/>
    </source>
</evidence>
<dbReference type="OrthoDB" id="547680at2759"/>
<dbReference type="InterPro" id="IPR051941">
    <property type="entry name" value="BG_Antigen-Binding_Lectin"/>
</dbReference>
<evidence type="ECO:0000313" key="1">
    <source>
        <dbReference type="EMBL" id="EJK56832.1"/>
    </source>
</evidence>
<gene>
    <name evidence="1" type="ORF">THAOC_23198</name>
</gene>
<evidence type="ECO:0000313" key="2">
    <source>
        <dbReference type="Proteomes" id="UP000266841"/>
    </source>
</evidence>
<keyword evidence="2" id="KW-1185">Reference proteome</keyword>
<organism evidence="1 2">
    <name type="scientific">Thalassiosira oceanica</name>
    <name type="common">Marine diatom</name>
    <dbReference type="NCBI Taxonomy" id="159749"/>
    <lineage>
        <taxon>Eukaryota</taxon>
        <taxon>Sar</taxon>
        <taxon>Stramenopiles</taxon>
        <taxon>Ochrophyta</taxon>
        <taxon>Bacillariophyta</taxon>
        <taxon>Coscinodiscophyceae</taxon>
        <taxon>Thalassiosirophycidae</taxon>
        <taxon>Thalassiosirales</taxon>
        <taxon>Thalassiosiraceae</taxon>
        <taxon>Thalassiosira</taxon>
    </lineage>
</organism>
<dbReference type="Proteomes" id="UP000266841">
    <property type="component" value="Unassembled WGS sequence"/>
</dbReference>
<sequence>MMSGFTHTEEPSSDGPWWEVDLEFPSVIRTISVYNRANCCQERLIGALISLHRGNEELVEKEFGTSEAVMTVDFTEEVYVATRVRIRLPGTGVLSLGEVQVMGYAKALSMCQGNCDYD</sequence>
<reference evidence="1 2" key="1">
    <citation type="journal article" date="2012" name="Genome Biol.">
        <title>Genome and low-iron response of an oceanic diatom adapted to chronic iron limitation.</title>
        <authorList>
            <person name="Lommer M."/>
            <person name="Specht M."/>
            <person name="Roy A.S."/>
            <person name="Kraemer L."/>
            <person name="Andreson R."/>
            <person name="Gutowska M.A."/>
            <person name="Wolf J."/>
            <person name="Bergner S.V."/>
            <person name="Schilhabel M.B."/>
            <person name="Klostermeier U.C."/>
            <person name="Beiko R.G."/>
            <person name="Rosenstiel P."/>
            <person name="Hippler M."/>
            <person name="Laroche J."/>
        </authorList>
    </citation>
    <scope>NUCLEOTIDE SEQUENCE [LARGE SCALE GENOMIC DNA]</scope>
    <source>
        <strain evidence="1 2">CCMP1005</strain>
    </source>
</reference>
<dbReference type="PANTHER" id="PTHR45713">
    <property type="entry name" value="FTP DOMAIN-CONTAINING PROTEIN"/>
    <property type="match status" value="1"/>
</dbReference>
<dbReference type="PANTHER" id="PTHR45713:SF6">
    <property type="entry name" value="F5_8 TYPE C DOMAIN-CONTAINING PROTEIN"/>
    <property type="match status" value="1"/>
</dbReference>
<dbReference type="EMBL" id="AGNL01030369">
    <property type="protein sequence ID" value="EJK56832.1"/>
    <property type="molecule type" value="Genomic_DNA"/>
</dbReference>
<protein>
    <recommendedName>
        <fullName evidence="3">Fucolectin tachylectin-4 pentraxin-1 domain-containing protein</fullName>
    </recommendedName>
</protein>
<dbReference type="Pfam" id="PF22633">
    <property type="entry name" value="F5_F8_type_C_2"/>
    <property type="match status" value="1"/>
</dbReference>
<dbReference type="InterPro" id="IPR008979">
    <property type="entry name" value="Galactose-bd-like_sf"/>
</dbReference>
<name>K0SDV8_THAOC</name>
<dbReference type="AlphaFoldDB" id="K0SDV8"/>
<proteinExistence type="predicted"/>
<comment type="caution">
    <text evidence="1">The sequence shown here is derived from an EMBL/GenBank/DDBJ whole genome shotgun (WGS) entry which is preliminary data.</text>
</comment>
<accession>K0SDV8</accession>
<dbReference type="SUPFAM" id="SSF49785">
    <property type="entry name" value="Galactose-binding domain-like"/>
    <property type="match status" value="1"/>
</dbReference>